<dbReference type="PROSITE" id="PS50157">
    <property type="entry name" value="ZINC_FINGER_C2H2_2"/>
    <property type="match status" value="1"/>
</dbReference>
<name>A0A6H5GHW2_9HEMI</name>
<dbReference type="FunFam" id="3.30.160.60:FF:001499">
    <property type="entry name" value="Zinc finger protein"/>
    <property type="match status" value="1"/>
</dbReference>
<dbReference type="GO" id="GO:0008270">
    <property type="term" value="F:zinc ion binding"/>
    <property type="evidence" value="ECO:0007669"/>
    <property type="project" value="UniProtKB-KW"/>
</dbReference>
<evidence type="ECO:0000256" key="3">
    <source>
        <dbReference type="SAM" id="Phobius"/>
    </source>
</evidence>
<feature type="compositionally biased region" description="Polar residues" evidence="2">
    <location>
        <begin position="311"/>
        <end position="324"/>
    </location>
</feature>
<keyword evidence="3" id="KW-0472">Membrane</keyword>
<keyword evidence="3" id="KW-0812">Transmembrane</keyword>
<proteinExistence type="predicted"/>
<keyword evidence="1" id="KW-0479">Metal-binding</keyword>
<evidence type="ECO:0000256" key="2">
    <source>
        <dbReference type="SAM" id="MobiDB-lite"/>
    </source>
</evidence>
<dbReference type="InterPro" id="IPR036236">
    <property type="entry name" value="Znf_C2H2_sf"/>
</dbReference>
<dbReference type="PANTHER" id="PTHR47027">
    <property type="entry name" value="REVERSE TRANSCRIPTASE DOMAIN-CONTAINING PROTEIN"/>
    <property type="match status" value="1"/>
</dbReference>
<dbReference type="PANTHER" id="PTHR47027:SF20">
    <property type="entry name" value="REVERSE TRANSCRIPTASE-LIKE PROTEIN WITH RNA-DIRECTED DNA POLYMERASE DOMAIN"/>
    <property type="match status" value="1"/>
</dbReference>
<protein>
    <recommendedName>
        <fullName evidence="4">C2H2-type domain-containing protein</fullName>
    </recommendedName>
</protein>
<evidence type="ECO:0000256" key="1">
    <source>
        <dbReference type="PROSITE-ProRule" id="PRU00042"/>
    </source>
</evidence>
<keyword evidence="1" id="KW-0862">Zinc</keyword>
<sequence>MEVKIRYLKFFFLIFNFYFHIYRNIMFFRIRITIRALELQVRVNDALSHPIALTEGVTSPLLFAWFLADVEEFFRSRGASGVDVSATTDVLLLLYAVDMVLLGHSAVDMNRKLDLLSQYCRANQLTVNVSKTKLVCIRRAGGLKKLRMRITFNGAEVEQVSSYVYLSVPFSSSGVFCGACSSTTSRANAAAGAVISLMARARVVSWEETMRLFEACVSSVLLYCASSWALRYSEQVEKVQVIYKAIWPSIETSDNACSQSSPANGKIISAESLQEFVASSGFGVTSTPTGSVIYQQQLKREPSSYMPLLQSRLQNGPPKQSELYSSLVSECPSPSSSTPYLAHSPPGHVVSTSDLVRYNPVHSSTRPSPELQVSYPHTTTPGKKSKSKSKSKSAPATSTVVYSEPSLGKEKPVHRCTICNRGFLNKSNIKVHLRTHTGEKPFRVNGSRYLPIGIVLKSRIGTELQKKLFLKHIYSESLPEQVPCDHKRRSLQLAQPPKINARSWRLIKIKPVEICNIGIVNGSIGIVLKSRIGTELQKKLFLIHIYSESLPEQVSVCPSVRCGHLQPVFLTIPIWRSIVKLIYESRIRTELQKKLILIHIYSESLPEQNEKTPHFRNVKNIHIFCKSYCYKNATTPSVQCSIHQQLLHPQSDDRTSHFHRRPGASFTRRESSPYSDPQNRRTSRTSGSYQGDPPPCSSTPDQHRLMAYSTVLPRLLYGSTYPRCVPGNQPFQGGPGKAPQIVHRPWSSYHVSERQSPQSKLFP</sequence>
<evidence type="ECO:0000259" key="4">
    <source>
        <dbReference type="PROSITE" id="PS50157"/>
    </source>
</evidence>
<evidence type="ECO:0000313" key="5">
    <source>
        <dbReference type="EMBL" id="CAB0002643.1"/>
    </source>
</evidence>
<evidence type="ECO:0000313" key="6">
    <source>
        <dbReference type="Proteomes" id="UP000479000"/>
    </source>
</evidence>
<gene>
    <name evidence="5" type="ORF">NTEN_LOCUS8430</name>
</gene>
<dbReference type="AlphaFoldDB" id="A0A6H5GHW2"/>
<accession>A0A6H5GHW2</accession>
<feature type="transmembrane region" description="Helical" evidence="3">
    <location>
        <begin position="6"/>
        <end position="25"/>
    </location>
</feature>
<keyword evidence="1" id="KW-0863">Zinc-finger</keyword>
<feature type="compositionally biased region" description="Polar residues" evidence="2">
    <location>
        <begin position="754"/>
        <end position="763"/>
    </location>
</feature>
<feature type="domain" description="C2H2-type" evidence="4">
    <location>
        <begin position="414"/>
        <end position="441"/>
    </location>
</feature>
<dbReference type="OrthoDB" id="6077919at2759"/>
<organism evidence="5 6">
    <name type="scientific">Nesidiocoris tenuis</name>
    <dbReference type="NCBI Taxonomy" id="355587"/>
    <lineage>
        <taxon>Eukaryota</taxon>
        <taxon>Metazoa</taxon>
        <taxon>Ecdysozoa</taxon>
        <taxon>Arthropoda</taxon>
        <taxon>Hexapoda</taxon>
        <taxon>Insecta</taxon>
        <taxon>Pterygota</taxon>
        <taxon>Neoptera</taxon>
        <taxon>Paraneoptera</taxon>
        <taxon>Hemiptera</taxon>
        <taxon>Heteroptera</taxon>
        <taxon>Panheteroptera</taxon>
        <taxon>Cimicomorpha</taxon>
        <taxon>Miridae</taxon>
        <taxon>Dicyphina</taxon>
        <taxon>Nesidiocoris</taxon>
    </lineage>
</organism>
<dbReference type="EMBL" id="CADCXU010012770">
    <property type="protein sequence ID" value="CAB0002643.1"/>
    <property type="molecule type" value="Genomic_DNA"/>
</dbReference>
<feature type="region of interest" description="Disordered" evidence="2">
    <location>
        <begin position="309"/>
        <end position="330"/>
    </location>
</feature>
<feature type="region of interest" description="Disordered" evidence="2">
    <location>
        <begin position="359"/>
        <end position="405"/>
    </location>
</feature>
<feature type="region of interest" description="Disordered" evidence="2">
    <location>
        <begin position="651"/>
        <end position="702"/>
    </location>
</feature>
<dbReference type="SMART" id="SM00355">
    <property type="entry name" value="ZnF_C2H2"/>
    <property type="match status" value="1"/>
</dbReference>
<dbReference type="InterPro" id="IPR013087">
    <property type="entry name" value="Znf_C2H2_type"/>
</dbReference>
<keyword evidence="6" id="KW-1185">Reference proteome</keyword>
<dbReference type="Gene3D" id="3.30.160.60">
    <property type="entry name" value="Classic Zinc Finger"/>
    <property type="match status" value="1"/>
</dbReference>
<feature type="region of interest" description="Disordered" evidence="2">
    <location>
        <begin position="728"/>
        <end position="763"/>
    </location>
</feature>
<keyword evidence="3" id="KW-1133">Transmembrane helix</keyword>
<dbReference type="Proteomes" id="UP000479000">
    <property type="component" value="Unassembled WGS sequence"/>
</dbReference>
<reference evidence="5 6" key="1">
    <citation type="submission" date="2020-02" db="EMBL/GenBank/DDBJ databases">
        <authorList>
            <person name="Ferguson B K."/>
        </authorList>
    </citation>
    <scope>NUCLEOTIDE SEQUENCE [LARGE SCALE GENOMIC DNA]</scope>
</reference>
<dbReference type="SUPFAM" id="SSF57667">
    <property type="entry name" value="beta-beta-alpha zinc fingers"/>
    <property type="match status" value="1"/>
</dbReference>
<dbReference type="PROSITE" id="PS00028">
    <property type="entry name" value="ZINC_FINGER_C2H2_1"/>
    <property type="match status" value="1"/>
</dbReference>